<comment type="caution">
    <text evidence="1">The sequence shown here is derived from an EMBL/GenBank/DDBJ whole genome shotgun (WGS) entry which is preliminary data.</text>
</comment>
<protein>
    <submittedName>
        <fullName evidence="1">Uncharacterized protein</fullName>
    </submittedName>
</protein>
<sequence>MLMLKRGSLAVSMLSTSTVLAGWCRSRRRVRRRKGSSIRLGNKRRGFCLGSKPVVQWGVMMGPLRMLKKIIMGMAPNGQFIEAYYRSLVPLLRPQMFPLC</sequence>
<evidence type="ECO:0000313" key="3">
    <source>
        <dbReference type="Proteomes" id="UP000516437"/>
    </source>
</evidence>
<evidence type="ECO:0000313" key="1">
    <source>
        <dbReference type="EMBL" id="KAB1224144.1"/>
    </source>
</evidence>
<name>A0A6A1WFY9_9ROSI</name>
<dbReference type="OrthoDB" id="1022321at2759"/>
<accession>A0A6A1WFY9</accession>
<reference evidence="1" key="1">
    <citation type="submission" date="2018-07" db="EMBL/GenBank/DDBJ databases">
        <authorList>
            <person name="Gao Z.-S."/>
            <person name="Jia H.-M."/>
            <person name="Jia H.-J."/>
            <person name="Cai Q.-L."/>
            <person name="Wang Y."/>
            <person name="Zhao H.-B."/>
        </authorList>
    </citation>
    <scope>NUCLEOTIDE SEQUENCE</scope>
    <source>
        <tissue evidence="1">Leaves</tissue>
    </source>
</reference>
<dbReference type="EMBL" id="RXIC02000020">
    <property type="protein sequence ID" value="KAB1224175.1"/>
    <property type="molecule type" value="Genomic_DNA"/>
</dbReference>
<dbReference type="Proteomes" id="UP000516437">
    <property type="component" value="Chromosome 2"/>
</dbReference>
<reference evidence="1" key="3">
    <citation type="submission" date="2019-09" db="EMBL/GenBank/DDBJ databases">
        <authorList>
            <person name="Gao Z."/>
        </authorList>
    </citation>
    <scope>NUCLEOTIDE SEQUENCE</scope>
    <source>
        <tissue evidence="1">Leaves</tissue>
    </source>
</reference>
<dbReference type="EMBL" id="RXIC02000020">
    <property type="protein sequence ID" value="KAB1224144.1"/>
    <property type="molecule type" value="Genomic_DNA"/>
</dbReference>
<dbReference type="AlphaFoldDB" id="A0A6A1WFY9"/>
<keyword evidence="3" id="KW-1185">Reference proteome</keyword>
<evidence type="ECO:0000313" key="2">
    <source>
        <dbReference type="EMBL" id="KAB1224175.1"/>
    </source>
</evidence>
<gene>
    <name evidence="2" type="ORF">CJ030_MR2G024420</name>
    <name evidence="1" type="ORF">CJ030_MR2G024451</name>
</gene>
<proteinExistence type="predicted"/>
<reference evidence="1 3" key="2">
    <citation type="journal article" date="2019" name="Plant Biotechnol. J.">
        <title>The red bayberry genome and genetic basis of sex determination.</title>
        <authorList>
            <person name="Jia H.M."/>
            <person name="Jia H.J."/>
            <person name="Cai Q.L."/>
            <person name="Wang Y."/>
            <person name="Zhao H.B."/>
            <person name="Yang W.F."/>
            <person name="Wang G.Y."/>
            <person name="Li Y.H."/>
            <person name="Zhan D.L."/>
            <person name="Shen Y.T."/>
            <person name="Niu Q.F."/>
            <person name="Chang L."/>
            <person name="Qiu J."/>
            <person name="Zhao L."/>
            <person name="Xie H.B."/>
            <person name="Fu W.Y."/>
            <person name="Jin J."/>
            <person name="Li X.W."/>
            <person name="Jiao Y."/>
            <person name="Zhou C.C."/>
            <person name="Tu T."/>
            <person name="Chai C.Y."/>
            <person name="Gao J.L."/>
            <person name="Fan L.J."/>
            <person name="van de Weg E."/>
            <person name="Wang J.Y."/>
            <person name="Gao Z.S."/>
        </authorList>
    </citation>
    <scope>NUCLEOTIDE SEQUENCE [LARGE SCALE GENOMIC DNA]</scope>
    <source>
        <tissue evidence="1">Leaves</tissue>
    </source>
</reference>
<organism evidence="1 3">
    <name type="scientific">Morella rubra</name>
    <name type="common">Chinese bayberry</name>
    <dbReference type="NCBI Taxonomy" id="262757"/>
    <lineage>
        <taxon>Eukaryota</taxon>
        <taxon>Viridiplantae</taxon>
        <taxon>Streptophyta</taxon>
        <taxon>Embryophyta</taxon>
        <taxon>Tracheophyta</taxon>
        <taxon>Spermatophyta</taxon>
        <taxon>Magnoliopsida</taxon>
        <taxon>eudicotyledons</taxon>
        <taxon>Gunneridae</taxon>
        <taxon>Pentapetalae</taxon>
        <taxon>rosids</taxon>
        <taxon>fabids</taxon>
        <taxon>Fagales</taxon>
        <taxon>Myricaceae</taxon>
        <taxon>Morella</taxon>
    </lineage>
</organism>